<dbReference type="Proteomes" id="UP001247542">
    <property type="component" value="Unassembled WGS sequence"/>
</dbReference>
<name>A0ABU3ICQ6_9ACTO</name>
<dbReference type="RefSeq" id="WP_313274571.1">
    <property type="nucleotide sequence ID" value="NZ_JASXSX010000005.1"/>
</dbReference>
<dbReference type="EMBL" id="JASXSX010000005">
    <property type="protein sequence ID" value="MDT3768143.1"/>
    <property type="molecule type" value="Genomic_DNA"/>
</dbReference>
<reference evidence="5 6" key="1">
    <citation type="submission" date="2023-06" db="EMBL/GenBank/DDBJ databases">
        <title>Draft genome sequence of Gleimia hominis type strain CCUG 57540T.</title>
        <authorList>
            <person name="Salva-Serra F."/>
            <person name="Cardew S."/>
            <person name="Jensie Markopoulos S."/>
            <person name="Ohlen M."/>
            <person name="Inganas E."/>
            <person name="Svensson-Stadler L."/>
            <person name="Moore E.R.B."/>
        </authorList>
    </citation>
    <scope>NUCLEOTIDE SEQUENCE [LARGE SCALE GENOMIC DNA]</scope>
    <source>
        <strain evidence="5 6">CCUG 57540</strain>
    </source>
</reference>
<proteinExistence type="inferred from homology"/>
<dbReference type="Gene3D" id="3.40.50.1980">
    <property type="entry name" value="Nitrogenase molybdenum iron protein domain"/>
    <property type="match status" value="2"/>
</dbReference>
<dbReference type="Pfam" id="PF01497">
    <property type="entry name" value="Peripla_BP_2"/>
    <property type="match status" value="1"/>
</dbReference>
<organism evidence="5 6">
    <name type="scientific">Gleimia hominis</name>
    <dbReference type="NCBI Taxonomy" id="595468"/>
    <lineage>
        <taxon>Bacteria</taxon>
        <taxon>Bacillati</taxon>
        <taxon>Actinomycetota</taxon>
        <taxon>Actinomycetes</taxon>
        <taxon>Actinomycetales</taxon>
        <taxon>Actinomycetaceae</taxon>
        <taxon>Gleimia</taxon>
    </lineage>
</organism>
<evidence type="ECO:0000313" key="6">
    <source>
        <dbReference type="Proteomes" id="UP001247542"/>
    </source>
</evidence>
<feature type="domain" description="Fe/B12 periplasmic-binding" evidence="4">
    <location>
        <begin position="68"/>
        <end position="348"/>
    </location>
</feature>
<evidence type="ECO:0000256" key="1">
    <source>
        <dbReference type="ARBA" id="ARBA00008814"/>
    </source>
</evidence>
<feature type="region of interest" description="Disordered" evidence="2">
    <location>
        <begin position="27"/>
        <end position="50"/>
    </location>
</feature>
<feature type="signal peptide" evidence="3">
    <location>
        <begin position="1"/>
        <end position="22"/>
    </location>
</feature>
<dbReference type="PANTHER" id="PTHR30535:SF34">
    <property type="entry name" value="MOLYBDATE-BINDING PROTEIN MOLA"/>
    <property type="match status" value="1"/>
</dbReference>
<evidence type="ECO:0000313" key="5">
    <source>
        <dbReference type="EMBL" id="MDT3768143.1"/>
    </source>
</evidence>
<evidence type="ECO:0000256" key="3">
    <source>
        <dbReference type="SAM" id="SignalP"/>
    </source>
</evidence>
<keyword evidence="3" id="KW-0732">Signal</keyword>
<comment type="similarity">
    <text evidence="1">Belongs to the bacterial solute-binding protein 8 family.</text>
</comment>
<sequence>MKNIKRLSIASLSAITLALTMAACTTSTDNKANSSPSATSSSAQASQSEITFTDQADHEVKVKAPVDRMVVLQHHSLDILAQLGAQDKVVGTEAKWERDLGDYMKDVFPGIEDLPTPGDLKSMNVEQVAALKPDIVIVASQANPEDLKKLDSLKIPYATVSLRAEGKQKEAQNPRLANSDKAYTDGLKWSVETLGKLTGKEDKAKELWQFVEDSRDHVEKAVGEVPDDQRVKVFVANEGDQTYGNDKYVGAQLLRAGAVNVAADDIQGYKPYNFEQVVKWDPDYVIVQDRYPEVLESVKNDAKWQALRAVKEGNVIEAPYWTKPWGNPDTDSMALGEPFLAHKFYPDKVSADYVKERAQDFYSKFYKVEFKGKVD</sequence>
<dbReference type="InterPro" id="IPR050902">
    <property type="entry name" value="ABC_Transporter_SBP"/>
</dbReference>
<protein>
    <submittedName>
        <fullName evidence="5">ABC transporter substrate-binding protein</fullName>
    </submittedName>
</protein>
<dbReference type="SUPFAM" id="SSF53807">
    <property type="entry name" value="Helical backbone' metal receptor"/>
    <property type="match status" value="1"/>
</dbReference>
<evidence type="ECO:0000259" key="4">
    <source>
        <dbReference type="PROSITE" id="PS50983"/>
    </source>
</evidence>
<accession>A0ABU3ICQ6</accession>
<gene>
    <name evidence="5" type="ORF">QS713_08735</name>
</gene>
<comment type="caution">
    <text evidence="5">The sequence shown here is derived from an EMBL/GenBank/DDBJ whole genome shotgun (WGS) entry which is preliminary data.</text>
</comment>
<keyword evidence="6" id="KW-1185">Reference proteome</keyword>
<dbReference type="PANTHER" id="PTHR30535">
    <property type="entry name" value="VITAMIN B12-BINDING PROTEIN"/>
    <property type="match status" value="1"/>
</dbReference>
<feature type="chain" id="PRO_5045213495" evidence="3">
    <location>
        <begin position="23"/>
        <end position="375"/>
    </location>
</feature>
<feature type="compositionally biased region" description="Low complexity" evidence="2">
    <location>
        <begin position="32"/>
        <end position="48"/>
    </location>
</feature>
<dbReference type="PROSITE" id="PS51257">
    <property type="entry name" value="PROKAR_LIPOPROTEIN"/>
    <property type="match status" value="1"/>
</dbReference>
<dbReference type="InterPro" id="IPR002491">
    <property type="entry name" value="ABC_transptr_periplasmic_BD"/>
</dbReference>
<evidence type="ECO:0000256" key="2">
    <source>
        <dbReference type="SAM" id="MobiDB-lite"/>
    </source>
</evidence>
<dbReference type="PROSITE" id="PS50983">
    <property type="entry name" value="FE_B12_PBP"/>
    <property type="match status" value="1"/>
</dbReference>